<dbReference type="EMBL" id="CP002631">
    <property type="protein sequence ID" value="AEB13673.1"/>
    <property type="molecule type" value="Genomic_DNA"/>
</dbReference>
<dbReference type="HOGENOM" id="CLU_1685802_0_0_12"/>
<evidence type="ECO:0000313" key="2">
    <source>
        <dbReference type="Proteomes" id="UP000006852"/>
    </source>
</evidence>
<dbReference type="GeneID" id="302997922"/>
<dbReference type="AlphaFoldDB" id="F2NVG3"/>
<dbReference type="RefSeq" id="WP_013700972.1">
    <property type="nucleotide sequence ID" value="NC_015385.1"/>
</dbReference>
<name>F2NVG3_TRES6</name>
<evidence type="ECO:0008006" key="3">
    <source>
        <dbReference type="Google" id="ProtNLM"/>
    </source>
</evidence>
<reference evidence="1 2" key="1">
    <citation type="journal article" date="2011" name="Stand. Genomic Sci.">
        <title>Complete genome sequence of Treponema succinifaciens type strain (6091).</title>
        <authorList>
            <person name="Han C."/>
            <person name="Gronow S."/>
            <person name="Teshima H."/>
            <person name="Lapidus A."/>
            <person name="Nolan M."/>
            <person name="Lucas S."/>
            <person name="Hammon N."/>
            <person name="Deshpande S."/>
            <person name="Cheng J.F."/>
            <person name="Zeytun A."/>
            <person name="Tapia R."/>
            <person name="Goodwin L."/>
            <person name="Pitluck S."/>
            <person name="Liolios K."/>
            <person name="Pagani I."/>
            <person name="Ivanova N."/>
            <person name="Mavromatis K."/>
            <person name="Mikhailova N."/>
            <person name="Huntemann M."/>
            <person name="Pati A."/>
            <person name="Chen A."/>
            <person name="Palaniappan K."/>
            <person name="Land M."/>
            <person name="Hauser L."/>
            <person name="Brambilla E.M."/>
            <person name="Rohde M."/>
            <person name="Goker M."/>
            <person name="Woyke T."/>
            <person name="Bristow J."/>
            <person name="Eisen J.A."/>
            <person name="Markowitz V."/>
            <person name="Hugenholtz P."/>
            <person name="Kyrpides N.C."/>
            <person name="Klenk H.P."/>
            <person name="Detter J.C."/>
        </authorList>
    </citation>
    <scope>NUCLEOTIDE SEQUENCE [LARGE SCALE GENOMIC DNA]</scope>
    <source>
        <strain evidence="2">ATCC 33096 / DSM 2489 / 6091</strain>
    </source>
</reference>
<keyword evidence="2" id="KW-1185">Reference proteome</keyword>
<dbReference type="KEGG" id="tsu:Tresu_0737"/>
<dbReference type="Proteomes" id="UP000006852">
    <property type="component" value="Chromosome"/>
</dbReference>
<proteinExistence type="predicted"/>
<dbReference type="PROSITE" id="PS51257">
    <property type="entry name" value="PROKAR_LIPOPROTEIN"/>
    <property type="match status" value="1"/>
</dbReference>
<protein>
    <recommendedName>
        <fullName evidence="3">Lipoprotein</fullName>
    </recommendedName>
</protein>
<reference evidence="2" key="2">
    <citation type="submission" date="2011-04" db="EMBL/GenBank/DDBJ databases">
        <title>The complete genome of chromosome of Treponema succinifaciens DSM 2489.</title>
        <authorList>
            <person name="Lucas S."/>
            <person name="Copeland A."/>
            <person name="Lapidus A."/>
            <person name="Bruce D."/>
            <person name="Goodwin L."/>
            <person name="Pitluck S."/>
            <person name="Peters L."/>
            <person name="Kyrpides N."/>
            <person name="Mavromatis K."/>
            <person name="Ivanova N."/>
            <person name="Ovchinnikova G."/>
            <person name="Teshima H."/>
            <person name="Detter J.C."/>
            <person name="Tapia R."/>
            <person name="Han C."/>
            <person name="Land M."/>
            <person name="Hauser L."/>
            <person name="Markowitz V."/>
            <person name="Cheng J.-F."/>
            <person name="Hugenholtz P."/>
            <person name="Woyke T."/>
            <person name="Wu D."/>
            <person name="Gronow S."/>
            <person name="Wellnitz S."/>
            <person name="Brambilla E."/>
            <person name="Klenk H.-P."/>
            <person name="Eisen J.A."/>
        </authorList>
    </citation>
    <scope>NUCLEOTIDE SEQUENCE [LARGE SCALE GENOMIC DNA]</scope>
    <source>
        <strain evidence="2">ATCC 33096 / DSM 2489 / 6091</strain>
    </source>
</reference>
<sequence length="156" mass="18686">MKLKLNIISILLFVIVLFACKGNNTNEIKVFIQKYIETVSIEHEKYKTNITDKMVEYFYDDENKEKADMPEFLAMGGFRNNIIIVKNFEIQKIKKLPYKDIDGYSVNVQFIIYDKSKENEEYVKKIDYWIVSHNNNFYIYGDNFLKDIFILEKDMN</sequence>
<evidence type="ECO:0000313" key="1">
    <source>
        <dbReference type="EMBL" id="AEB13673.1"/>
    </source>
</evidence>
<gene>
    <name evidence="1" type="ordered locus">Tresu_0737</name>
</gene>
<accession>F2NVG3</accession>
<organism evidence="1 2">
    <name type="scientific">Treponema succinifaciens (strain ATCC 33096 / DSM 2489 / 6091)</name>
    <dbReference type="NCBI Taxonomy" id="869209"/>
    <lineage>
        <taxon>Bacteria</taxon>
        <taxon>Pseudomonadati</taxon>
        <taxon>Spirochaetota</taxon>
        <taxon>Spirochaetia</taxon>
        <taxon>Spirochaetales</taxon>
        <taxon>Treponemataceae</taxon>
        <taxon>Treponema</taxon>
    </lineage>
</organism>
<dbReference type="STRING" id="869209.Tresu_0737"/>